<accession>A0A6A5GKJ0</accession>
<dbReference type="AlphaFoldDB" id="A0A6A5GKJ0"/>
<dbReference type="KEGG" id="crq:GCK72_021414"/>
<feature type="domain" description="F-box" evidence="1">
    <location>
        <begin position="4"/>
        <end position="41"/>
    </location>
</feature>
<reference evidence="3 4" key="1">
    <citation type="submission" date="2019-12" db="EMBL/GenBank/DDBJ databases">
        <title>Chromosome-level assembly of the Caenorhabditis remanei genome.</title>
        <authorList>
            <person name="Teterina A.A."/>
            <person name="Willis J.H."/>
            <person name="Phillips P.C."/>
        </authorList>
    </citation>
    <scope>NUCLEOTIDE SEQUENCE [LARGE SCALE GENOMIC DNA]</scope>
    <source>
        <strain evidence="3 4">PX506</strain>
        <tissue evidence="3">Whole organism</tissue>
    </source>
</reference>
<dbReference type="CDD" id="cd09917">
    <property type="entry name" value="F-box_SF"/>
    <property type="match status" value="1"/>
</dbReference>
<evidence type="ECO:0000259" key="1">
    <source>
        <dbReference type="Pfam" id="PF00646"/>
    </source>
</evidence>
<dbReference type="PANTHER" id="PTHR23014:SF1">
    <property type="entry name" value="DUF38 DOMAIN-CONTAINING PROTEIN-RELATED"/>
    <property type="match status" value="1"/>
</dbReference>
<evidence type="ECO:0000313" key="4">
    <source>
        <dbReference type="Proteomes" id="UP000483820"/>
    </source>
</evidence>
<dbReference type="InterPro" id="IPR002900">
    <property type="entry name" value="DUF38/FTH_CAE_spp"/>
</dbReference>
<evidence type="ECO:0000313" key="3">
    <source>
        <dbReference type="EMBL" id="KAF1754849.1"/>
    </source>
</evidence>
<evidence type="ECO:0000259" key="2">
    <source>
        <dbReference type="Pfam" id="PF01827"/>
    </source>
</evidence>
<dbReference type="Pfam" id="PF00646">
    <property type="entry name" value="F-box"/>
    <property type="match status" value="1"/>
</dbReference>
<dbReference type="CTD" id="9808745"/>
<dbReference type="InterPro" id="IPR001810">
    <property type="entry name" value="F-box_dom"/>
</dbReference>
<gene>
    <name evidence="3" type="ORF">GCK72_021414</name>
</gene>
<dbReference type="GeneID" id="9808745"/>
<organism evidence="3 4">
    <name type="scientific">Caenorhabditis remanei</name>
    <name type="common">Caenorhabditis vulgaris</name>
    <dbReference type="NCBI Taxonomy" id="31234"/>
    <lineage>
        <taxon>Eukaryota</taxon>
        <taxon>Metazoa</taxon>
        <taxon>Ecdysozoa</taxon>
        <taxon>Nematoda</taxon>
        <taxon>Chromadorea</taxon>
        <taxon>Rhabditida</taxon>
        <taxon>Rhabditina</taxon>
        <taxon>Rhabditomorpha</taxon>
        <taxon>Rhabditoidea</taxon>
        <taxon>Rhabditidae</taxon>
        <taxon>Peloderinae</taxon>
        <taxon>Caenorhabditis</taxon>
    </lineage>
</organism>
<evidence type="ECO:0008006" key="5">
    <source>
        <dbReference type="Google" id="ProtNLM"/>
    </source>
</evidence>
<dbReference type="PANTHER" id="PTHR23014">
    <property type="entry name" value="F-BOX A PROTEIN"/>
    <property type="match status" value="1"/>
</dbReference>
<dbReference type="Proteomes" id="UP000483820">
    <property type="component" value="Chromosome V"/>
</dbReference>
<dbReference type="EMBL" id="WUAV01000005">
    <property type="protein sequence ID" value="KAF1754849.1"/>
    <property type="molecule type" value="Genomic_DNA"/>
</dbReference>
<proteinExistence type="predicted"/>
<name>A0A6A5GKJ0_CAERE</name>
<dbReference type="Pfam" id="PF01827">
    <property type="entry name" value="FTH"/>
    <property type="match status" value="1"/>
</dbReference>
<protein>
    <recommendedName>
        <fullName evidence="5">F-box domain-containing protein</fullName>
    </recommendedName>
</protein>
<comment type="caution">
    <text evidence="3">The sequence shown here is derived from an EMBL/GenBank/DDBJ whole genome shotgun (WGS) entry which is preliminary data.</text>
</comment>
<feature type="domain" description="DUF38" evidence="2">
    <location>
        <begin position="135"/>
        <end position="259"/>
    </location>
</feature>
<sequence>MPSLPDIPDIALKNILGNCDFRSILALRKTCHRLRNFIISTKPESHITVIRIIPKPEAISLVLKFGDSEQEISTQYHKNERGCVVTWDPIKSKLVKNENFISVFMRDLEIALEHQKSTPLRFFQMMLLCGVPAGFFEKLKNLLESRPQKVHNAYLRVETDEEILSILPFLDPDVLKILDISSSKNEEEPYLDLAEISELEQWKKAKELVINCVLRGVPVQKMLHFLNVHISLERITMEDVSVLKEALTRSPEFDIFEIRLLENGLEGALIEKYGDSYQDIDEEEKPRKQWFFEMQNSENTLAIVYYDEYIIFENLKPIFVPADAVILI</sequence>
<dbReference type="RefSeq" id="XP_003104466.2">
    <property type="nucleotide sequence ID" value="XM_003104418.2"/>
</dbReference>